<dbReference type="Proteomes" id="UP000199673">
    <property type="component" value="Unassembled WGS sequence"/>
</dbReference>
<protein>
    <recommendedName>
        <fullName evidence="4">Lipoprotein</fullName>
    </recommendedName>
</protein>
<evidence type="ECO:0008006" key="4">
    <source>
        <dbReference type="Google" id="ProtNLM"/>
    </source>
</evidence>
<organism evidence="2 3">
    <name type="scientific">Algoriphagus locisalis</name>
    <dbReference type="NCBI Taxonomy" id="305507"/>
    <lineage>
        <taxon>Bacteria</taxon>
        <taxon>Pseudomonadati</taxon>
        <taxon>Bacteroidota</taxon>
        <taxon>Cytophagia</taxon>
        <taxon>Cytophagales</taxon>
        <taxon>Cyclobacteriaceae</taxon>
        <taxon>Algoriphagus</taxon>
    </lineage>
</organism>
<name>A0A1I7E883_9BACT</name>
<dbReference type="STRING" id="305507.SAMN04489724_0251"/>
<evidence type="ECO:0000256" key="1">
    <source>
        <dbReference type="SAM" id="SignalP"/>
    </source>
</evidence>
<gene>
    <name evidence="2" type="ORF">SAMN04489724_0251</name>
</gene>
<evidence type="ECO:0000313" key="3">
    <source>
        <dbReference type="Proteomes" id="UP000199673"/>
    </source>
</evidence>
<sequence>MKTNLINRILLLTGVSLLAFACGGSSEDQALEKVAEDLGIDKKELENKSFYSFEITGGTLDGQTFTTPVYAQGGIDSRWNENTEISASTIGFVDPPQGNSTFRMIWEGDKISPLKPEENPFGENSFIELKVEKDDQKYTFLSDGGSYQVVSKNKKAWVDQITKKEYPIVDIEAEFEGDFTETNSGEKVKIKGWVKGFDPR</sequence>
<proteinExistence type="predicted"/>
<feature type="signal peptide" evidence="1">
    <location>
        <begin position="1"/>
        <end position="21"/>
    </location>
</feature>
<reference evidence="3" key="1">
    <citation type="submission" date="2016-10" db="EMBL/GenBank/DDBJ databases">
        <authorList>
            <person name="Varghese N."/>
            <person name="Submissions S."/>
        </authorList>
    </citation>
    <scope>NUCLEOTIDE SEQUENCE [LARGE SCALE GENOMIC DNA]</scope>
    <source>
        <strain evidence="3">DSM 23445</strain>
    </source>
</reference>
<dbReference type="EMBL" id="FPBF01000012">
    <property type="protein sequence ID" value="SFU20144.1"/>
    <property type="molecule type" value="Genomic_DNA"/>
</dbReference>
<dbReference type="PROSITE" id="PS51257">
    <property type="entry name" value="PROKAR_LIPOPROTEIN"/>
    <property type="match status" value="1"/>
</dbReference>
<evidence type="ECO:0000313" key="2">
    <source>
        <dbReference type="EMBL" id="SFU20144.1"/>
    </source>
</evidence>
<dbReference type="AlphaFoldDB" id="A0A1I7E883"/>
<feature type="chain" id="PRO_5011613601" description="Lipoprotein" evidence="1">
    <location>
        <begin position="22"/>
        <end position="200"/>
    </location>
</feature>
<keyword evidence="3" id="KW-1185">Reference proteome</keyword>
<keyword evidence="1" id="KW-0732">Signal</keyword>
<dbReference type="RefSeq" id="WP_091698368.1">
    <property type="nucleotide sequence ID" value="NZ_FPBF01000012.1"/>
</dbReference>
<accession>A0A1I7E883</accession>